<protein>
    <submittedName>
        <fullName evidence="1">Uncharacterized protein</fullName>
    </submittedName>
</protein>
<dbReference type="EMBL" id="CP045997">
    <property type="protein sequence ID" value="QHV97967.1"/>
    <property type="molecule type" value="Genomic_DNA"/>
</dbReference>
<keyword evidence="2" id="KW-1185">Reference proteome</keyword>
<gene>
    <name evidence="1" type="ORF">GJR95_24455</name>
</gene>
<evidence type="ECO:0000313" key="1">
    <source>
        <dbReference type="EMBL" id="QHV97967.1"/>
    </source>
</evidence>
<organism evidence="1 2">
    <name type="scientific">Spirosoma endbachense</name>
    <dbReference type="NCBI Taxonomy" id="2666025"/>
    <lineage>
        <taxon>Bacteria</taxon>
        <taxon>Pseudomonadati</taxon>
        <taxon>Bacteroidota</taxon>
        <taxon>Cytophagia</taxon>
        <taxon>Cytophagales</taxon>
        <taxon>Cytophagaceae</taxon>
        <taxon>Spirosoma</taxon>
    </lineage>
</organism>
<dbReference type="KEGG" id="senf:GJR95_24455"/>
<evidence type="ECO:0000313" key="2">
    <source>
        <dbReference type="Proteomes" id="UP000464577"/>
    </source>
</evidence>
<reference evidence="1 2" key="1">
    <citation type="submission" date="2019-11" db="EMBL/GenBank/DDBJ databases">
        <title>Spirosoma endbachense sp. nov., isolated from a natural salt meadow.</title>
        <authorList>
            <person name="Rojas J."/>
            <person name="Ambika Manirajan B."/>
            <person name="Ratering S."/>
            <person name="Suarez C."/>
            <person name="Geissler-Plaum R."/>
            <person name="Schnell S."/>
        </authorList>
    </citation>
    <scope>NUCLEOTIDE SEQUENCE [LARGE SCALE GENOMIC DNA]</scope>
    <source>
        <strain evidence="1 2">I-24</strain>
    </source>
</reference>
<dbReference type="AlphaFoldDB" id="A0A6P1W1S1"/>
<dbReference type="Proteomes" id="UP000464577">
    <property type="component" value="Chromosome"/>
</dbReference>
<sequence>MATNERFVQLFTWWVTPSGKRQFAVVDKTGAWIDENRPGGVVSIYRTTQVKILETLTPNPVTYDLEDFWDLVDRQKLVEYIPGVTPIEITSTAQMTSPVI</sequence>
<proteinExistence type="predicted"/>
<accession>A0A6P1W1S1</accession>
<dbReference type="RefSeq" id="WP_162388387.1">
    <property type="nucleotide sequence ID" value="NZ_CP045997.1"/>
</dbReference>
<name>A0A6P1W1S1_9BACT</name>